<sequence>MIEFNGIKSEAVGLRLLGKAEFSQAQRDITEVVVPGRDGIVLISNERLDKINQNFSFRLKRIGSNTLEQQMQVVKEWLDKPKGAFTSFLWAADELYQYQGRFISTTYSRENNVFMAVDITFQFQPIKLLKAGLNPVTVTTGSTLKNIGKVVSNPVITLTGTGNITLTINAKSYVFKNISGGIVIDSENEVVTSLDGYQPQWDKAYTWPLPVLGLGDNEISWDNSAFKVSIMPRWGVLV</sequence>
<evidence type="ECO:0000313" key="2">
    <source>
        <dbReference type="Proteomes" id="UP000033166"/>
    </source>
</evidence>
<evidence type="ECO:0000313" key="1">
    <source>
        <dbReference type="EMBL" id="CEN27972.1"/>
    </source>
</evidence>
<accession>A0A0D6DW38</accession>
<proteinExistence type="predicted"/>
<dbReference type="AlphaFoldDB" id="A0A0D6DW38"/>
<name>A0A0D6DW38_9LACT</name>
<reference evidence="2" key="1">
    <citation type="submission" date="2015-01" db="EMBL/GenBank/DDBJ databases">
        <authorList>
            <person name="Andreevskaya M."/>
        </authorList>
    </citation>
    <scope>NUCLEOTIDE SEQUENCE [LARGE SCALE GENOMIC DNA]</scope>
    <source>
        <strain evidence="2">MKFS47</strain>
    </source>
</reference>
<dbReference type="EMBL" id="LN774769">
    <property type="protein sequence ID" value="CEN27972.1"/>
    <property type="molecule type" value="Genomic_DNA"/>
</dbReference>
<organism evidence="1 2">
    <name type="scientific">Pseudolactococcus piscium MKFS47</name>
    <dbReference type="NCBI Taxonomy" id="297352"/>
    <lineage>
        <taxon>Bacteria</taxon>
        <taxon>Bacillati</taxon>
        <taxon>Bacillota</taxon>
        <taxon>Bacilli</taxon>
        <taxon>Lactobacillales</taxon>
        <taxon>Streptococcaceae</taxon>
        <taxon>Pseudolactococcus</taxon>
    </lineage>
</organism>
<protein>
    <submittedName>
        <fullName evidence="1">Prophage pi2 protein 43</fullName>
    </submittedName>
</protein>
<dbReference type="RefSeq" id="WP_050702970.1">
    <property type="nucleotide sequence ID" value="NZ_LN774769.1"/>
</dbReference>
<dbReference type="KEGG" id="lpk:LACPI_0772"/>
<dbReference type="Gene3D" id="2.40.30.200">
    <property type="match status" value="1"/>
</dbReference>
<dbReference type="HOGENOM" id="CLU_091718_1_0_9"/>
<dbReference type="Proteomes" id="UP000033166">
    <property type="component" value="Chromosome I"/>
</dbReference>
<gene>
    <name evidence="1" type="ORF">LACPI_0772</name>
</gene>